<comment type="caution">
    <text evidence="2">The sequence shown here is derived from an EMBL/GenBank/DDBJ whole genome shotgun (WGS) entry which is preliminary data.</text>
</comment>
<proteinExistence type="predicted"/>
<feature type="region of interest" description="Disordered" evidence="1">
    <location>
        <begin position="1"/>
        <end position="26"/>
    </location>
</feature>
<dbReference type="AlphaFoldDB" id="A0A930UWZ8"/>
<name>A0A930UWZ8_9PAST</name>
<gene>
    <name evidence="2" type="ORF">INT80_11975</name>
</gene>
<evidence type="ECO:0000256" key="1">
    <source>
        <dbReference type="SAM" id="MobiDB-lite"/>
    </source>
</evidence>
<organism evidence="2">
    <name type="scientific">Gallibacterium anatis</name>
    <dbReference type="NCBI Taxonomy" id="750"/>
    <lineage>
        <taxon>Bacteria</taxon>
        <taxon>Pseudomonadati</taxon>
        <taxon>Pseudomonadota</taxon>
        <taxon>Gammaproteobacteria</taxon>
        <taxon>Pasteurellales</taxon>
        <taxon>Pasteurellaceae</taxon>
        <taxon>Gallibacterium</taxon>
    </lineage>
</organism>
<sequence>MNDEEELANAQEQAQEAKQTYEDYSEEFEEIKQTEVRQLNKEQQKV</sequence>
<accession>A0A930UWZ8</accession>
<feature type="compositionally biased region" description="Low complexity" evidence="1">
    <location>
        <begin position="8"/>
        <end position="18"/>
    </location>
</feature>
<dbReference type="EMBL" id="JADION010000039">
    <property type="protein sequence ID" value="MBF4102930.1"/>
    <property type="molecule type" value="Genomic_DNA"/>
</dbReference>
<reference evidence="2" key="1">
    <citation type="submission" date="2020-11" db="EMBL/GenBank/DDBJ databases">
        <title>Gallibacterium anatis 1637, full genome, WGS.</title>
        <authorList>
            <person name="Laishevtcev A.I."/>
            <person name="Yakimova E.A."/>
            <person name="Petkovich D."/>
            <person name="Stepanova T.V."/>
            <person name="Kalendr R.S."/>
            <person name="Rubalsky E.O."/>
            <person name="Zulkarneev E.R."/>
            <person name="Aleshkin A.V."/>
        </authorList>
    </citation>
    <scope>NUCLEOTIDE SEQUENCE</scope>
    <source>
        <strain evidence="2">1637</strain>
    </source>
</reference>
<protein>
    <submittedName>
        <fullName evidence="2">Uncharacterized protein</fullName>
    </submittedName>
</protein>
<evidence type="ECO:0000313" key="2">
    <source>
        <dbReference type="EMBL" id="MBF4102930.1"/>
    </source>
</evidence>